<sequence length="432" mass="45617">MRSGTAGGRCDAQRFCTGIGWPRRTGSIGRAHVVATLDDEDLAGGELVAALRADTAGCANVVHFNNAGSALPPKPVVERVIRHLRSEEAVGGYEAAGAVAEELAAVHGDLAALVGADPAEIAVVDSATRAWLAVFTALPLSAGDRILTSVPEYSSNIIAMRSAAESRGVRVDVVPSAESGEICTDSLRAMLGEDVRVVAVTHAPTNGGLLQPLAEIGRIVADSPAVFLVDACQSVGQVPIDIAAVGADALAVTGRKYLRAPRGTGFLAVRRGLLEQLTPVHLDLHSATAEGSGFRLREDAKRFELWERDVAAVLGLAEAARYYRRVGIGPAHRRITALAEHLRGELDGIPGAEVTDLGTERSGIVAFRSDRVAAPDLQARLREAGINTTVSRAPSTPWDMQRRGLDEMVRASVHYYNTRAELDRLCEVVAAA</sequence>
<dbReference type="InterPro" id="IPR015424">
    <property type="entry name" value="PyrdxlP-dep_Trfase"/>
</dbReference>
<reference evidence="2" key="1">
    <citation type="submission" date="2020-10" db="EMBL/GenBank/DDBJ databases">
        <title>Diversity and distribution of actinomycetes associated with coral in the coast of Hainan.</title>
        <authorList>
            <person name="Li F."/>
        </authorList>
    </citation>
    <scope>NUCLEOTIDE SEQUENCE</scope>
    <source>
        <strain evidence="2">HNM0983</strain>
    </source>
</reference>
<protein>
    <submittedName>
        <fullName evidence="2">Aminotransferase class V-fold PLP-dependent enzyme</fullName>
    </submittedName>
</protein>
<dbReference type="AlphaFoldDB" id="A0A929BE62"/>
<dbReference type="InterPro" id="IPR000192">
    <property type="entry name" value="Aminotrans_V_dom"/>
</dbReference>
<dbReference type="Pfam" id="PF00266">
    <property type="entry name" value="Aminotran_5"/>
    <property type="match status" value="1"/>
</dbReference>
<name>A0A929BE62_9PSEU</name>
<evidence type="ECO:0000313" key="3">
    <source>
        <dbReference type="Proteomes" id="UP000598360"/>
    </source>
</evidence>
<dbReference type="Proteomes" id="UP000598360">
    <property type="component" value="Unassembled WGS sequence"/>
</dbReference>
<dbReference type="PANTHER" id="PTHR43586:SF24">
    <property type="entry name" value="BLR4730 PROTEIN"/>
    <property type="match status" value="1"/>
</dbReference>
<dbReference type="Gene3D" id="3.40.640.10">
    <property type="entry name" value="Type I PLP-dependent aspartate aminotransferase-like (Major domain)"/>
    <property type="match status" value="1"/>
</dbReference>
<keyword evidence="2" id="KW-0808">Transferase</keyword>
<dbReference type="SUPFAM" id="SSF53383">
    <property type="entry name" value="PLP-dependent transferases"/>
    <property type="match status" value="1"/>
</dbReference>
<dbReference type="EMBL" id="JADEYC010000042">
    <property type="protein sequence ID" value="MBE9376406.1"/>
    <property type="molecule type" value="Genomic_DNA"/>
</dbReference>
<organism evidence="2 3">
    <name type="scientific">Saccharopolyspora montiporae</name>
    <dbReference type="NCBI Taxonomy" id="2781240"/>
    <lineage>
        <taxon>Bacteria</taxon>
        <taxon>Bacillati</taxon>
        <taxon>Actinomycetota</taxon>
        <taxon>Actinomycetes</taxon>
        <taxon>Pseudonocardiales</taxon>
        <taxon>Pseudonocardiaceae</taxon>
        <taxon>Saccharopolyspora</taxon>
    </lineage>
</organism>
<comment type="caution">
    <text evidence="2">The sequence shown here is derived from an EMBL/GenBank/DDBJ whole genome shotgun (WGS) entry which is preliminary data.</text>
</comment>
<dbReference type="InterPro" id="IPR015421">
    <property type="entry name" value="PyrdxlP-dep_Trfase_major"/>
</dbReference>
<evidence type="ECO:0000313" key="2">
    <source>
        <dbReference type="EMBL" id="MBE9376406.1"/>
    </source>
</evidence>
<dbReference type="InterPro" id="IPR015422">
    <property type="entry name" value="PyrdxlP-dep_Trfase_small"/>
</dbReference>
<keyword evidence="3" id="KW-1185">Reference proteome</keyword>
<keyword evidence="2" id="KW-0032">Aminotransferase</keyword>
<accession>A0A929BE62</accession>
<gene>
    <name evidence="2" type="ORF">IQ251_18295</name>
</gene>
<dbReference type="GO" id="GO:0008483">
    <property type="term" value="F:transaminase activity"/>
    <property type="evidence" value="ECO:0007669"/>
    <property type="project" value="UniProtKB-KW"/>
</dbReference>
<evidence type="ECO:0000259" key="1">
    <source>
        <dbReference type="Pfam" id="PF00266"/>
    </source>
</evidence>
<dbReference type="PANTHER" id="PTHR43586">
    <property type="entry name" value="CYSTEINE DESULFURASE"/>
    <property type="match status" value="1"/>
</dbReference>
<feature type="domain" description="Aminotransferase class V" evidence="1">
    <location>
        <begin position="63"/>
        <end position="425"/>
    </location>
</feature>
<proteinExistence type="predicted"/>
<dbReference type="Gene3D" id="3.90.1150.10">
    <property type="entry name" value="Aspartate Aminotransferase, domain 1"/>
    <property type="match status" value="1"/>
</dbReference>